<protein>
    <recommendedName>
        <fullName evidence="3">BTB domain-containing protein</fullName>
    </recommendedName>
</protein>
<dbReference type="OrthoDB" id="2414723at2759"/>
<evidence type="ECO:0008006" key="3">
    <source>
        <dbReference type="Google" id="ProtNLM"/>
    </source>
</evidence>
<gene>
    <name evidence="1" type="ORF">K460DRAFT_314010</name>
</gene>
<comment type="caution">
    <text evidence="1">The sequence shown here is derived from an EMBL/GenBank/DDBJ whole genome shotgun (WGS) entry which is preliminary data.</text>
</comment>
<organism evidence="1 2">
    <name type="scientific">Cucurbitaria berberidis CBS 394.84</name>
    <dbReference type="NCBI Taxonomy" id="1168544"/>
    <lineage>
        <taxon>Eukaryota</taxon>
        <taxon>Fungi</taxon>
        <taxon>Dikarya</taxon>
        <taxon>Ascomycota</taxon>
        <taxon>Pezizomycotina</taxon>
        <taxon>Dothideomycetes</taxon>
        <taxon>Pleosporomycetidae</taxon>
        <taxon>Pleosporales</taxon>
        <taxon>Pleosporineae</taxon>
        <taxon>Cucurbitariaceae</taxon>
        <taxon>Cucurbitaria</taxon>
    </lineage>
</organism>
<dbReference type="Proteomes" id="UP000800039">
    <property type="component" value="Unassembled WGS sequence"/>
</dbReference>
<accession>A0A9P4GIZ2</accession>
<dbReference type="SUPFAM" id="SSF54695">
    <property type="entry name" value="POZ domain"/>
    <property type="match status" value="1"/>
</dbReference>
<dbReference type="GeneID" id="63847513"/>
<reference evidence="1" key="1">
    <citation type="submission" date="2020-01" db="EMBL/GenBank/DDBJ databases">
        <authorList>
            <consortium name="DOE Joint Genome Institute"/>
            <person name="Haridas S."/>
            <person name="Albert R."/>
            <person name="Binder M."/>
            <person name="Bloem J."/>
            <person name="Labutti K."/>
            <person name="Salamov A."/>
            <person name="Andreopoulos B."/>
            <person name="Baker S.E."/>
            <person name="Barry K."/>
            <person name="Bills G."/>
            <person name="Bluhm B.H."/>
            <person name="Cannon C."/>
            <person name="Castanera R."/>
            <person name="Culley D.E."/>
            <person name="Daum C."/>
            <person name="Ezra D."/>
            <person name="Gonzalez J.B."/>
            <person name="Henrissat B."/>
            <person name="Kuo A."/>
            <person name="Liang C."/>
            <person name="Lipzen A."/>
            <person name="Lutzoni F."/>
            <person name="Magnuson J."/>
            <person name="Mondo S."/>
            <person name="Nolan M."/>
            <person name="Ohm R."/>
            <person name="Pangilinan J."/>
            <person name="Park H.-J."/>
            <person name="Ramirez L."/>
            <person name="Alfaro M."/>
            <person name="Sun H."/>
            <person name="Tritt A."/>
            <person name="Yoshinaga Y."/>
            <person name="Zwiers L.-H."/>
            <person name="Turgeon B.G."/>
            <person name="Goodwin S.B."/>
            <person name="Spatafora J.W."/>
            <person name="Crous P.W."/>
            <person name="Grigoriev I.V."/>
        </authorList>
    </citation>
    <scope>NUCLEOTIDE SEQUENCE</scope>
    <source>
        <strain evidence="1">CBS 394.84</strain>
    </source>
</reference>
<sequence length="226" mass="26147">MDASPDFVTLNYGTRQIATSRFYLARSPVFARFFASNPAARHMKIFGDVDEVALGHVLQYLQNDMVYPFFWTKATGFDYALYHRVHQQAEVLEIWDLTDWIQDQKYIGAIKTITEEVIEEIRPGQPARSVERQGDVELQQHIVTKVRYFHVCPRGTITHRTQRGIPILCGHKCTNRSDYDPGHFEEVPYVEVVTVTKRLVYDPNVCKRKADVDESETEVHEVAPDE</sequence>
<dbReference type="EMBL" id="ML976616">
    <property type="protein sequence ID" value="KAF1846512.1"/>
    <property type="molecule type" value="Genomic_DNA"/>
</dbReference>
<proteinExistence type="predicted"/>
<evidence type="ECO:0000313" key="1">
    <source>
        <dbReference type="EMBL" id="KAF1846512.1"/>
    </source>
</evidence>
<dbReference type="AlphaFoldDB" id="A0A9P4GIZ2"/>
<name>A0A9P4GIZ2_9PLEO</name>
<dbReference type="InterPro" id="IPR011333">
    <property type="entry name" value="SKP1/BTB/POZ_sf"/>
</dbReference>
<keyword evidence="2" id="KW-1185">Reference proteome</keyword>
<evidence type="ECO:0000313" key="2">
    <source>
        <dbReference type="Proteomes" id="UP000800039"/>
    </source>
</evidence>
<dbReference type="RefSeq" id="XP_040789075.1">
    <property type="nucleotide sequence ID" value="XM_040930261.1"/>
</dbReference>